<comment type="subcellular location">
    <subcellularLocation>
        <location evidence="8">Cell membrane</location>
        <topology evidence="8">Multi-pass membrane protein</topology>
    </subcellularLocation>
    <subcellularLocation>
        <location evidence="1">Membrane</location>
        <topology evidence="1">Multi-pass membrane protein</topology>
    </subcellularLocation>
</comment>
<dbReference type="PANTHER" id="PTHR13929:SF0">
    <property type="entry name" value="UBIA PRENYLTRANSFERASE DOMAIN-CONTAINING PROTEIN 1"/>
    <property type="match status" value="1"/>
</dbReference>
<name>A0A5C6X7W6_9DELT</name>
<comment type="similarity">
    <text evidence="8">Belongs to the MenA family. Type 1 subfamily.</text>
</comment>
<evidence type="ECO:0000256" key="1">
    <source>
        <dbReference type="ARBA" id="ARBA00004141"/>
    </source>
</evidence>
<dbReference type="Gene3D" id="1.10.357.140">
    <property type="entry name" value="UbiA prenyltransferase"/>
    <property type="match status" value="1"/>
</dbReference>
<feature type="transmembrane region" description="Helical" evidence="8">
    <location>
        <begin position="228"/>
        <end position="254"/>
    </location>
</feature>
<dbReference type="EMBL" id="VOSL01000044">
    <property type="protein sequence ID" value="TXD36360.1"/>
    <property type="molecule type" value="Genomic_DNA"/>
</dbReference>
<keyword evidence="7 8" id="KW-0472">Membrane</keyword>
<dbReference type="GO" id="GO:0005886">
    <property type="term" value="C:plasma membrane"/>
    <property type="evidence" value="ECO:0007669"/>
    <property type="project" value="UniProtKB-SubCell"/>
</dbReference>
<dbReference type="AlphaFoldDB" id="A0A5C6X7W6"/>
<comment type="pathway">
    <text evidence="8">Quinol/quinone metabolism; menaquinone biosynthesis; menaquinol from 1,4-dihydroxy-2-naphthoate: step 1/2.</text>
</comment>
<reference evidence="10 11" key="1">
    <citation type="submission" date="2019-08" db="EMBL/GenBank/DDBJ databases">
        <title>Bradymonadales sp. TMQ2.</title>
        <authorList>
            <person name="Liang Q."/>
        </authorList>
    </citation>
    <scope>NUCLEOTIDE SEQUENCE [LARGE SCALE GENOMIC DNA]</scope>
    <source>
        <strain evidence="10 11">TMQ2</strain>
    </source>
</reference>
<evidence type="ECO:0000256" key="7">
    <source>
        <dbReference type="ARBA" id="ARBA00023136"/>
    </source>
</evidence>
<evidence type="ECO:0000256" key="3">
    <source>
        <dbReference type="ARBA" id="ARBA00022475"/>
    </source>
</evidence>
<accession>A0A5C6X7W6</accession>
<dbReference type="InterPro" id="IPR000537">
    <property type="entry name" value="UbiA_prenyltransferase"/>
</dbReference>
<evidence type="ECO:0000313" key="10">
    <source>
        <dbReference type="EMBL" id="TXD36360.1"/>
    </source>
</evidence>
<dbReference type="InterPro" id="IPR026046">
    <property type="entry name" value="UBIAD1"/>
</dbReference>
<dbReference type="HAMAP" id="MF_01937">
    <property type="entry name" value="MenA_1"/>
    <property type="match status" value="1"/>
</dbReference>
<keyword evidence="4 8" id="KW-0808">Transferase</keyword>
<dbReference type="Proteomes" id="UP000321046">
    <property type="component" value="Unassembled WGS sequence"/>
</dbReference>
<evidence type="ECO:0000256" key="6">
    <source>
        <dbReference type="ARBA" id="ARBA00022989"/>
    </source>
</evidence>
<dbReference type="RefSeq" id="WP_146974311.1">
    <property type="nucleotide sequence ID" value="NZ_VOSL01000044.1"/>
</dbReference>
<keyword evidence="5 8" id="KW-0812">Transmembrane</keyword>
<dbReference type="PIRSF" id="PIRSF005355">
    <property type="entry name" value="UBIAD1"/>
    <property type="match status" value="1"/>
</dbReference>
<sequence length="296" mass="30511">MTSSSPSTLHSWLLASRPKTLAAAAVPVVVGSAVAYGQDLFAPGPALAALVGAGLIQIGTNFANDYFDAKSGADNENRLGPTRAVQAGLLTPNAMKWATALTFLAAALVGLYLIGIGGWPILIIGIASILSGIAYTGGPYPLGYNGLGDLFVFIFFGLIAVTATHYVQALSFSLEALIASIPIGLLSTAILIVNNYRDVDTDRVAGKNTLAVRLGKAVTRKQYAGVVLAAYLVPVVQVAAGLSQAWVLLPLVSLPLAMKCIRALGELEGSALNALLARTAGLLTVFGVLYAIGFAL</sequence>
<dbReference type="Pfam" id="PF01040">
    <property type="entry name" value="UbiA"/>
    <property type="match status" value="1"/>
</dbReference>
<comment type="function">
    <text evidence="8">Conversion of 1,4-dihydroxy-2-naphthoate (DHNA) to demethylmenaquinone (DMK).</text>
</comment>
<comment type="caution">
    <text evidence="10">The sequence shown here is derived from an EMBL/GenBank/DDBJ whole genome shotgun (WGS) entry which is preliminary data.</text>
</comment>
<feature type="transmembrane region" description="Helical" evidence="8">
    <location>
        <begin position="150"/>
        <end position="167"/>
    </location>
</feature>
<evidence type="ECO:0000313" key="11">
    <source>
        <dbReference type="Proteomes" id="UP000321046"/>
    </source>
</evidence>
<proteinExistence type="inferred from homology"/>
<dbReference type="GO" id="GO:0009234">
    <property type="term" value="P:menaquinone biosynthetic process"/>
    <property type="evidence" value="ECO:0007669"/>
    <property type="project" value="UniProtKB-UniRule"/>
</dbReference>
<feature type="transmembrane region" description="Helical" evidence="8">
    <location>
        <begin position="97"/>
        <end position="114"/>
    </location>
</feature>
<dbReference type="NCBIfam" id="NF004751">
    <property type="entry name" value="PRK06080.1-3"/>
    <property type="match status" value="1"/>
</dbReference>
<evidence type="ECO:0000256" key="4">
    <source>
        <dbReference type="ARBA" id="ARBA00022679"/>
    </source>
</evidence>
<organism evidence="10 11">
    <name type="scientific">Lujinxingia vulgaris</name>
    <dbReference type="NCBI Taxonomy" id="2600176"/>
    <lineage>
        <taxon>Bacteria</taxon>
        <taxon>Deltaproteobacteria</taxon>
        <taxon>Bradymonadales</taxon>
        <taxon>Lujinxingiaceae</taxon>
        <taxon>Lujinxingia</taxon>
    </lineage>
</organism>
<dbReference type="PANTHER" id="PTHR13929">
    <property type="entry name" value="1,4-DIHYDROXY-2-NAPHTHOATE OCTAPRENYLTRANSFERASE"/>
    <property type="match status" value="1"/>
</dbReference>
<feature type="transmembrane region" description="Helical" evidence="8">
    <location>
        <begin position="174"/>
        <end position="193"/>
    </location>
</feature>
<gene>
    <name evidence="8" type="primary">menA</name>
    <name evidence="10" type="ORF">FRC96_09785</name>
</gene>
<keyword evidence="3 8" id="KW-1003">Cell membrane</keyword>
<keyword evidence="6 8" id="KW-1133">Transmembrane helix</keyword>
<dbReference type="NCBIfam" id="TIGR00751">
    <property type="entry name" value="menA"/>
    <property type="match status" value="1"/>
</dbReference>
<feature type="transmembrane region" description="Helical" evidence="8">
    <location>
        <begin position="275"/>
        <end position="295"/>
    </location>
</feature>
<evidence type="ECO:0000256" key="2">
    <source>
        <dbReference type="ARBA" id="ARBA00022428"/>
    </source>
</evidence>
<dbReference type="InterPro" id="IPR044878">
    <property type="entry name" value="UbiA_sf"/>
</dbReference>
<evidence type="ECO:0000256" key="8">
    <source>
        <dbReference type="HAMAP-Rule" id="MF_01937"/>
    </source>
</evidence>
<feature type="transmembrane region" description="Helical" evidence="8">
    <location>
        <begin position="121"/>
        <end position="138"/>
    </location>
</feature>
<dbReference type="EC" id="2.5.1.74" evidence="8 9"/>
<dbReference type="OrthoDB" id="9767568at2"/>
<keyword evidence="2 8" id="KW-0474">Menaquinone biosynthesis</keyword>
<evidence type="ECO:0000256" key="9">
    <source>
        <dbReference type="NCBIfam" id="TIGR00751"/>
    </source>
</evidence>
<dbReference type="GO" id="GO:0042371">
    <property type="term" value="P:vitamin K biosynthetic process"/>
    <property type="evidence" value="ECO:0007669"/>
    <property type="project" value="TreeGrafter"/>
</dbReference>
<comment type="catalytic activity">
    <reaction evidence="8">
        <text>an all-trans-polyprenyl diphosphate + 1,4-dihydroxy-2-naphthoate + H(+) = a 2-demethylmenaquinol + CO2 + diphosphate</text>
        <dbReference type="Rhea" id="RHEA:26478"/>
        <dbReference type="Rhea" id="RHEA-COMP:9563"/>
        <dbReference type="Rhea" id="RHEA-COMP:9564"/>
        <dbReference type="ChEBI" id="CHEBI:11173"/>
        <dbReference type="ChEBI" id="CHEBI:15378"/>
        <dbReference type="ChEBI" id="CHEBI:16526"/>
        <dbReference type="ChEBI" id="CHEBI:33019"/>
        <dbReference type="ChEBI" id="CHEBI:55437"/>
        <dbReference type="ChEBI" id="CHEBI:58914"/>
        <dbReference type="EC" id="2.5.1.74"/>
    </reaction>
</comment>
<dbReference type="UniPathway" id="UPA00079">
    <property type="reaction ID" value="UER00168"/>
</dbReference>
<dbReference type="InterPro" id="IPR004657">
    <property type="entry name" value="MenA"/>
</dbReference>
<protein>
    <recommendedName>
        <fullName evidence="8 9">1,4-dihydroxy-2-naphthoate octaprenyltransferase</fullName>
        <shortName evidence="8">DHNA-octaprenyltransferase</shortName>
        <ecNumber evidence="8 9">2.5.1.74</ecNumber>
    </recommendedName>
</protein>
<dbReference type="CDD" id="cd13962">
    <property type="entry name" value="PT_UbiA_UBIAD1"/>
    <property type="match status" value="1"/>
</dbReference>
<evidence type="ECO:0000256" key="5">
    <source>
        <dbReference type="ARBA" id="ARBA00022692"/>
    </source>
</evidence>
<dbReference type="GO" id="GO:0046428">
    <property type="term" value="F:1,4-dihydroxy-2-naphthoate polyprenyltransferase activity"/>
    <property type="evidence" value="ECO:0007669"/>
    <property type="project" value="UniProtKB-UniRule"/>
</dbReference>